<comment type="caution">
    <text evidence="2">The sequence shown here is derived from an EMBL/GenBank/DDBJ whole genome shotgun (WGS) entry which is preliminary data.</text>
</comment>
<evidence type="ECO:0000256" key="1">
    <source>
        <dbReference type="SAM" id="MobiDB-lite"/>
    </source>
</evidence>
<proteinExistence type="predicted"/>
<evidence type="ECO:0000313" key="2">
    <source>
        <dbReference type="EMBL" id="NOU83905.1"/>
    </source>
</evidence>
<reference evidence="2 3" key="1">
    <citation type="submission" date="2019-10" db="EMBL/GenBank/DDBJ databases">
        <title>Description of Paenibacillus terricola sp. nov.</title>
        <authorList>
            <person name="Carlier A."/>
            <person name="Qi S."/>
        </authorList>
    </citation>
    <scope>NUCLEOTIDE SEQUENCE [LARGE SCALE GENOMIC DNA]</scope>
    <source>
        <strain evidence="2 3">LMG 31459</strain>
    </source>
</reference>
<evidence type="ECO:0000313" key="3">
    <source>
        <dbReference type="Proteomes" id="UP000596857"/>
    </source>
</evidence>
<gene>
    <name evidence="2" type="ORF">GC101_34180</name>
</gene>
<dbReference type="Proteomes" id="UP000596857">
    <property type="component" value="Unassembled WGS sequence"/>
</dbReference>
<feature type="compositionally biased region" description="Basic and acidic residues" evidence="1">
    <location>
        <begin position="37"/>
        <end position="69"/>
    </location>
</feature>
<name>A0ABX1YS41_9BACL</name>
<accession>A0ABX1YS41</accession>
<dbReference type="RefSeq" id="WP_171720944.1">
    <property type="nucleotide sequence ID" value="NZ_WHOB01000097.1"/>
</dbReference>
<organism evidence="2 3">
    <name type="scientific">Paenibacillus phytohabitans</name>
    <dbReference type="NCBI Taxonomy" id="2654978"/>
    <lineage>
        <taxon>Bacteria</taxon>
        <taxon>Bacillati</taxon>
        <taxon>Bacillota</taxon>
        <taxon>Bacilli</taxon>
        <taxon>Bacillales</taxon>
        <taxon>Paenibacillaceae</taxon>
        <taxon>Paenibacillus</taxon>
    </lineage>
</organism>
<dbReference type="EMBL" id="WHOB01000097">
    <property type="protein sequence ID" value="NOU83905.1"/>
    <property type="molecule type" value="Genomic_DNA"/>
</dbReference>
<feature type="region of interest" description="Disordered" evidence="1">
    <location>
        <begin position="33"/>
        <end position="69"/>
    </location>
</feature>
<keyword evidence="3" id="KW-1185">Reference proteome</keyword>
<protein>
    <submittedName>
        <fullName evidence="2">Uncharacterized protein</fullName>
    </submittedName>
</protein>
<sequence length="69" mass="8218">MSEDDKITPIRKIKTIETVKPIFPIDEYNAQVKRPKTATEIKQEEDHKQKVIDEQNKKDGKGNRYNERY</sequence>